<reference evidence="10 11" key="1">
    <citation type="submission" date="2007-01" db="EMBL/GenBank/DDBJ databases">
        <title>Complete sequence of Psychromonas ingrahamii 37.</title>
        <authorList>
            <consortium name="US DOE Joint Genome Institute"/>
            <person name="Copeland A."/>
            <person name="Lucas S."/>
            <person name="Lapidus A."/>
            <person name="Barry K."/>
            <person name="Detter J.C."/>
            <person name="Glavina del Rio T."/>
            <person name="Hammon N."/>
            <person name="Israni S."/>
            <person name="Dalin E."/>
            <person name="Tice H."/>
            <person name="Pitluck S."/>
            <person name="Thompson L.S."/>
            <person name="Brettin T."/>
            <person name="Bruce D."/>
            <person name="Han C."/>
            <person name="Tapia R."/>
            <person name="Schmutz J."/>
            <person name="Larimer F."/>
            <person name="Land M."/>
            <person name="Hauser L."/>
            <person name="Kyrpides N."/>
            <person name="Ivanova N."/>
            <person name="Staley J."/>
            <person name="Richardson P."/>
        </authorList>
    </citation>
    <scope>NUCLEOTIDE SEQUENCE [LARGE SCALE GENOMIC DNA]</scope>
    <source>
        <strain evidence="10 11">37</strain>
    </source>
</reference>
<dbReference type="Proteomes" id="UP000000639">
    <property type="component" value="Chromosome"/>
</dbReference>
<organism evidence="10 11">
    <name type="scientific">Psychromonas ingrahamii (strain DSM 17664 / CCUG 51855 / 37)</name>
    <dbReference type="NCBI Taxonomy" id="357804"/>
    <lineage>
        <taxon>Bacteria</taxon>
        <taxon>Pseudomonadati</taxon>
        <taxon>Pseudomonadota</taxon>
        <taxon>Gammaproteobacteria</taxon>
        <taxon>Alteromonadales</taxon>
        <taxon>Psychromonadaceae</taxon>
        <taxon>Psychromonas</taxon>
    </lineage>
</organism>
<dbReference type="eggNOG" id="COG0008">
    <property type="taxonomic scope" value="Bacteria"/>
</dbReference>
<dbReference type="PRINTS" id="PR00987">
    <property type="entry name" value="TRNASYNTHGLU"/>
</dbReference>
<keyword evidence="4 7" id="KW-0862">Zinc</keyword>
<evidence type="ECO:0000256" key="3">
    <source>
        <dbReference type="ARBA" id="ARBA00022741"/>
    </source>
</evidence>
<evidence type="ECO:0000256" key="8">
    <source>
        <dbReference type="RuleBase" id="RU363037"/>
    </source>
</evidence>
<evidence type="ECO:0000256" key="5">
    <source>
        <dbReference type="ARBA" id="ARBA00022840"/>
    </source>
</evidence>
<comment type="similarity">
    <text evidence="7">Belongs to the class-I aminoacyl-tRNA synthetase family. GluQ subfamily.</text>
</comment>
<dbReference type="Pfam" id="PF00749">
    <property type="entry name" value="tRNA-synt_1c"/>
    <property type="match status" value="1"/>
</dbReference>
<dbReference type="EMBL" id="CP000510">
    <property type="protein sequence ID" value="ABM02437.1"/>
    <property type="molecule type" value="Genomic_DNA"/>
</dbReference>
<accession>A1SSH2</accession>
<keyword evidence="3 7" id="KW-0547">Nucleotide-binding</keyword>
<dbReference type="GO" id="GO:0004818">
    <property type="term" value="F:glutamate-tRNA ligase activity"/>
    <property type="evidence" value="ECO:0007669"/>
    <property type="project" value="TreeGrafter"/>
</dbReference>
<evidence type="ECO:0000313" key="10">
    <source>
        <dbReference type="EMBL" id="ABM02437.1"/>
    </source>
</evidence>
<dbReference type="Gene3D" id="3.90.800.10">
    <property type="entry name" value="Glutamyl-tRNA Synthetase, Domain 3"/>
    <property type="match status" value="1"/>
</dbReference>
<dbReference type="HAMAP" id="MF_01428">
    <property type="entry name" value="Glu_Q_tRNA_synth"/>
    <property type="match status" value="1"/>
</dbReference>
<feature type="binding site" evidence="7">
    <location>
        <position position="115"/>
    </location>
    <ligand>
        <name>Zn(2+)</name>
        <dbReference type="ChEBI" id="CHEBI:29105"/>
    </ligand>
</feature>
<comment type="cofactor">
    <cofactor evidence="7">
        <name>Zn(2+)</name>
        <dbReference type="ChEBI" id="CHEBI:29105"/>
    </cofactor>
    <text evidence="7">Binds 1 zinc ion per subunit.</text>
</comment>
<keyword evidence="11" id="KW-1185">Reference proteome</keyword>
<dbReference type="InterPro" id="IPR022380">
    <property type="entry name" value="Glu-Q_tRNA(Asp)_Synthase"/>
</dbReference>
<dbReference type="HOGENOM" id="CLU_015768_0_1_6"/>
<dbReference type="GO" id="GO:0006424">
    <property type="term" value="P:glutamyl-tRNA aminoacylation"/>
    <property type="evidence" value="ECO:0007669"/>
    <property type="project" value="InterPro"/>
</dbReference>
<dbReference type="Gene3D" id="3.40.50.620">
    <property type="entry name" value="HUPs"/>
    <property type="match status" value="1"/>
</dbReference>
<feature type="binding site" evidence="7">
    <location>
        <position position="246"/>
    </location>
    <ligand>
        <name>ATP</name>
        <dbReference type="ChEBI" id="CHEBI:30616"/>
    </ligand>
</feature>
<keyword evidence="1 7" id="KW-0436">Ligase</keyword>
<dbReference type="PANTHER" id="PTHR43311">
    <property type="entry name" value="GLUTAMATE--TRNA LIGASE"/>
    <property type="match status" value="1"/>
</dbReference>
<evidence type="ECO:0000256" key="6">
    <source>
        <dbReference type="ARBA" id="ARBA00023146"/>
    </source>
</evidence>
<keyword evidence="5 7" id="KW-0067">ATP-binding</keyword>
<evidence type="ECO:0000256" key="1">
    <source>
        <dbReference type="ARBA" id="ARBA00022598"/>
    </source>
</evidence>
<feature type="binding site" evidence="7">
    <location>
        <position position="127"/>
    </location>
    <ligand>
        <name>Zn(2+)</name>
        <dbReference type="ChEBI" id="CHEBI:29105"/>
    </ligand>
</feature>
<dbReference type="InterPro" id="IPR014729">
    <property type="entry name" value="Rossmann-like_a/b/a_fold"/>
</dbReference>
<dbReference type="FunFam" id="3.40.50.620:FF:000093">
    <property type="entry name" value="Glutamyl-Q tRNA(Asp) synthetase"/>
    <property type="match status" value="1"/>
</dbReference>
<keyword evidence="2 7" id="KW-0479">Metal-binding</keyword>
<feature type="binding site" evidence="7">
    <location>
        <begin position="21"/>
        <end position="25"/>
    </location>
    <ligand>
        <name>L-glutamate</name>
        <dbReference type="ChEBI" id="CHEBI:29985"/>
    </ligand>
</feature>
<feature type="binding site" evidence="7">
    <location>
        <position position="131"/>
    </location>
    <ligand>
        <name>Zn(2+)</name>
        <dbReference type="ChEBI" id="CHEBI:29105"/>
    </ligand>
</feature>
<dbReference type="SUPFAM" id="SSF52374">
    <property type="entry name" value="Nucleotidylyl transferase"/>
    <property type="match status" value="1"/>
</dbReference>
<evidence type="ECO:0000256" key="2">
    <source>
        <dbReference type="ARBA" id="ARBA00022723"/>
    </source>
</evidence>
<dbReference type="NCBIfam" id="NF004314">
    <property type="entry name" value="PRK05710.1-3"/>
    <property type="match status" value="1"/>
</dbReference>
<sequence length="308" mass="34715">MFISYLFISYFLPKPVIYRGRFAPSPSGPMHFGSLVAALGSYLQARSQHGSWQVRIDDIDPPREVKGAAQDILLTLQAYGLNWDGEVIYQSHNSQSYENVLSQLTERQLCYACACSRKIIRQSGGLYQGTCRNKQLPEINHALRINLYNMTHPVTYFDDQLQGSVVLDKKQATEDFIIRRKEGLYAYNLATVIDDINQGITEIVRGADLLNTTGKQLTLYQLLNKKPPGYLHLPVAVTAPGNKLSKQNHALAISKDNPRPTLLAALRFLGHTVPQEMALNSCFEILKWAIQNWSLDKLPQLAEIQIKN</sequence>
<dbReference type="InterPro" id="IPR000924">
    <property type="entry name" value="Glu/Gln-tRNA-synth"/>
</dbReference>
<feature type="domain" description="Glutamyl/glutaminyl-tRNA synthetase class Ib catalytic" evidence="9">
    <location>
        <begin position="19"/>
        <end position="284"/>
    </location>
</feature>
<dbReference type="GO" id="GO:0008270">
    <property type="term" value="F:zinc ion binding"/>
    <property type="evidence" value="ECO:0007669"/>
    <property type="project" value="UniProtKB-UniRule"/>
</dbReference>
<evidence type="ECO:0000313" key="11">
    <source>
        <dbReference type="Proteomes" id="UP000000639"/>
    </source>
</evidence>
<dbReference type="EC" id="6.1.1.-" evidence="7"/>
<comment type="function">
    <text evidence="7">Catalyzes the tRNA-independent activation of glutamate in presence of ATP and the subsequent transfer of glutamate onto a tRNA(Asp). Glutamate is transferred on the 2-amino-5-(4,5-dihydroxy-2-cyclopenten-1-yl) moiety of the queuosine in the wobble position of the QUC anticodon.</text>
</comment>
<feature type="binding site" evidence="7">
    <location>
        <position position="205"/>
    </location>
    <ligand>
        <name>L-glutamate</name>
        <dbReference type="ChEBI" id="CHEBI:29985"/>
    </ligand>
</feature>
<name>A1SSH2_PSYIN</name>
<evidence type="ECO:0000259" key="9">
    <source>
        <dbReference type="Pfam" id="PF00749"/>
    </source>
</evidence>
<dbReference type="AlphaFoldDB" id="A1SSH2"/>
<feature type="binding site" evidence="7">
    <location>
        <position position="113"/>
    </location>
    <ligand>
        <name>Zn(2+)</name>
        <dbReference type="ChEBI" id="CHEBI:29105"/>
    </ligand>
</feature>
<evidence type="ECO:0000256" key="4">
    <source>
        <dbReference type="ARBA" id="ARBA00022833"/>
    </source>
</evidence>
<feature type="short sequence motif" description="'HIGH' region" evidence="7">
    <location>
        <begin position="24"/>
        <end position="34"/>
    </location>
</feature>
<evidence type="ECO:0000256" key="7">
    <source>
        <dbReference type="HAMAP-Rule" id="MF_01428"/>
    </source>
</evidence>
<dbReference type="InterPro" id="IPR049940">
    <property type="entry name" value="GluQ/Sye"/>
</dbReference>
<dbReference type="InterPro" id="IPR020058">
    <property type="entry name" value="Glu/Gln-tRNA-synth_Ib_cat-dom"/>
</dbReference>
<keyword evidence="8" id="KW-0648">Protein biosynthesis</keyword>
<dbReference type="GO" id="GO:0006400">
    <property type="term" value="P:tRNA modification"/>
    <property type="evidence" value="ECO:0007669"/>
    <property type="project" value="InterPro"/>
</dbReference>
<dbReference type="GO" id="GO:0005829">
    <property type="term" value="C:cytosol"/>
    <property type="evidence" value="ECO:0007669"/>
    <property type="project" value="TreeGrafter"/>
</dbReference>
<keyword evidence="6 7" id="KW-0030">Aminoacyl-tRNA synthetase</keyword>
<dbReference type="STRING" id="357804.Ping_0583"/>
<feature type="binding site" evidence="7">
    <location>
        <position position="187"/>
    </location>
    <ligand>
        <name>L-glutamate</name>
        <dbReference type="ChEBI" id="CHEBI:29985"/>
    </ligand>
</feature>
<protein>
    <recommendedName>
        <fullName evidence="7">Glutamyl-Q tRNA(Asp) synthetase</fullName>
        <shortName evidence="7">Glu-Q-RSs</shortName>
        <ecNumber evidence="7">6.1.1.-</ecNumber>
    </recommendedName>
</protein>
<dbReference type="GO" id="GO:0005524">
    <property type="term" value="F:ATP binding"/>
    <property type="evidence" value="ECO:0007669"/>
    <property type="project" value="UniProtKB-KW"/>
</dbReference>
<gene>
    <name evidence="7" type="primary">gluQ</name>
    <name evidence="10" type="ordered locus">Ping_0583</name>
</gene>
<dbReference type="PANTHER" id="PTHR43311:SF1">
    <property type="entry name" value="GLUTAMYL-Q TRNA(ASP) SYNTHETASE"/>
    <property type="match status" value="1"/>
</dbReference>
<feature type="binding site" evidence="7">
    <location>
        <position position="57"/>
    </location>
    <ligand>
        <name>L-glutamate</name>
        <dbReference type="ChEBI" id="CHEBI:29985"/>
    </ligand>
</feature>
<proteinExistence type="inferred from homology"/>
<feature type="short sequence motif" description="'KMSKS' region" evidence="7">
    <location>
        <begin position="243"/>
        <end position="247"/>
    </location>
</feature>
<dbReference type="KEGG" id="pin:Ping_0583"/>
<dbReference type="NCBIfam" id="TIGR03838">
    <property type="entry name" value="queuosine_YadB"/>
    <property type="match status" value="1"/>
</dbReference>